<keyword evidence="1 4" id="KW-0808">Transferase</keyword>
<dbReference type="InterPro" id="IPR016181">
    <property type="entry name" value="Acyl_CoA_acyltransferase"/>
</dbReference>
<dbReference type="PANTHER" id="PTHR43877:SF1">
    <property type="entry name" value="ACETYLTRANSFERASE"/>
    <property type="match status" value="1"/>
</dbReference>
<dbReference type="KEGG" id="nak:EH165_09160"/>
<evidence type="ECO:0000313" key="4">
    <source>
        <dbReference type="EMBL" id="AZI58280.1"/>
    </source>
</evidence>
<organism evidence="4 5">
    <name type="scientific">Nakamurella antarctica</name>
    <dbReference type="NCBI Taxonomy" id="1902245"/>
    <lineage>
        <taxon>Bacteria</taxon>
        <taxon>Bacillati</taxon>
        <taxon>Actinomycetota</taxon>
        <taxon>Actinomycetes</taxon>
        <taxon>Nakamurellales</taxon>
        <taxon>Nakamurellaceae</taxon>
        <taxon>Nakamurella</taxon>
    </lineage>
</organism>
<keyword evidence="2" id="KW-0012">Acyltransferase</keyword>
<dbReference type="OrthoDB" id="5243635at2"/>
<evidence type="ECO:0000313" key="5">
    <source>
        <dbReference type="Proteomes" id="UP000268084"/>
    </source>
</evidence>
<dbReference type="AlphaFoldDB" id="A0A3G8ZM24"/>
<evidence type="ECO:0000259" key="3">
    <source>
        <dbReference type="PROSITE" id="PS51186"/>
    </source>
</evidence>
<dbReference type="InterPro" id="IPR050832">
    <property type="entry name" value="Bact_Acetyltransf"/>
</dbReference>
<dbReference type="SUPFAM" id="SSF55729">
    <property type="entry name" value="Acyl-CoA N-acyltransferases (Nat)"/>
    <property type="match status" value="1"/>
</dbReference>
<evidence type="ECO:0000256" key="1">
    <source>
        <dbReference type="ARBA" id="ARBA00022679"/>
    </source>
</evidence>
<dbReference type="Gene3D" id="3.40.630.30">
    <property type="match status" value="1"/>
</dbReference>
<proteinExistence type="predicted"/>
<reference evidence="4 5" key="1">
    <citation type="submission" date="2018-11" db="EMBL/GenBank/DDBJ databases">
        <authorList>
            <person name="Da X."/>
        </authorList>
    </citation>
    <scope>NUCLEOTIDE SEQUENCE [LARGE SCALE GENOMIC DNA]</scope>
    <source>
        <strain evidence="4 5">S14-144</strain>
    </source>
</reference>
<gene>
    <name evidence="4" type="ORF">EH165_09160</name>
</gene>
<protein>
    <submittedName>
        <fullName evidence="4">GNAT family N-acetyltransferase</fullName>
    </submittedName>
</protein>
<dbReference type="Proteomes" id="UP000268084">
    <property type="component" value="Chromosome"/>
</dbReference>
<dbReference type="CDD" id="cd04301">
    <property type="entry name" value="NAT_SF"/>
    <property type="match status" value="1"/>
</dbReference>
<feature type="domain" description="N-acetyltransferase" evidence="3">
    <location>
        <begin position="5"/>
        <end position="159"/>
    </location>
</feature>
<dbReference type="InterPro" id="IPR000182">
    <property type="entry name" value="GNAT_dom"/>
</dbReference>
<keyword evidence="5" id="KW-1185">Reference proteome</keyword>
<dbReference type="GO" id="GO:0016747">
    <property type="term" value="F:acyltransferase activity, transferring groups other than amino-acyl groups"/>
    <property type="evidence" value="ECO:0007669"/>
    <property type="project" value="InterPro"/>
</dbReference>
<dbReference type="RefSeq" id="WP_124799189.1">
    <property type="nucleotide sequence ID" value="NZ_CP034170.1"/>
</dbReference>
<name>A0A3G8ZM24_9ACTN</name>
<accession>A0A3G8ZM24</accession>
<dbReference type="Pfam" id="PF00583">
    <property type="entry name" value="Acetyltransf_1"/>
    <property type="match status" value="1"/>
</dbReference>
<reference evidence="4 5" key="2">
    <citation type="submission" date="2018-12" db="EMBL/GenBank/DDBJ databases">
        <title>Nakamurella antarcticus sp. nov., isolated from Antarctica South Shetland Islands soil.</title>
        <authorList>
            <person name="Peng F."/>
        </authorList>
    </citation>
    <scope>NUCLEOTIDE SEQUENCE [LARGE SCALE GENOMIC DNA]</scope>
    <source>
        <strain evidence="4 5">S14-144</strain>
    </source>
</reference>
<dbReference type="PANTHER" id="PTHR43877">
    <property type="entry name" value="AMINOALKYLPHOSPHONATE N-ACETYLTRANSFERASE-RELATED-RELATED"/>
    <property type="match status" value="1"/>
</dbReference>
<dbReference type="EMBL" id="CP034170">
    <property type="protein sequence ID" value="AZI58280.1"/>
    <property type="molecule type" value="Genomic_DNA"/>
</dbReference>
<dbReference type="PROSITE" id="PS51186">
    <property type="entry name" value="GNAT"/>
    <property type="match status" value="1"/>
</dbReference>
<sequence>MNLAPTIRKAAPEDAAAFAACQYVCWQEAYGDLWDAARFAEIDQQALAQIRLEQLEAGDLEHYVAEVGDEVVGIAVSGASRDEDKATDLELYAIYVREAMYGTGIATLLLNAATGEVPVSLWVYRDNPRATAFYIRQGFIPDGAERVDPSGILELRFCRK</sequence>
<evidence type="ECO:0000256" key="2">
    <source>
        <dbReference type="ARBA" id="ARBA00023315"/>
    </source>
</evidence>